<feature type="compositionally biased region" description="Low complexity" evidence="1">
    <location>
        <begin position="319"/>
        <end position="342"/>
    </location>
</feature>
<evidence type="ECO:0000256" key="2">
    <source>
        <dbReference type="SAM" id="Phobius"/>
    </source>
</evidence>
<evidence type="ECO:0000313" key="3">
    <source>
        <dbReference type="EMBL" id="ODV65038.1"/>
    </source>
</evidence>
<evidence type="ECO:0000313" key="4">
    <source>
        <dbReference type="Proteomes" id="UP000095085"/>
    </source>
</evidence>
<sequence>MKEKKDDIDIRRHETPESEASAPQQFQFQLQKFSLSLSKQAQENEENRKSSSSNESYKTSPSKSIKSFFKNRASAYSIESISEEPEIKSLTTKHDSIMSHSHHPHSPSRSSGITTLLKPSFIKSKTLFQTLSSSGSANPSNTNRNIDTNLTSNNRPTTIEDFADTSSSSSDDENKTRDYDSESINSIIDDYDQSDTHYFHYGNSSNDQTPRKQKPHRPDSKFVFKEIFDEATSFIENDSPNTIRNSQHSNSNSTSTSTSNRNSGSSKRSSQNSNRSNSIRRNPSLKETRSIIELTLANSGNSAIPPPQVITDSPKSLQSSSFHSFKEASSQRFSGSSSNSNNTTGKFKIYDDSTSVHRSPSASSDINTRLTRNDLQKQKNVLSASSNIDCNRSSLLNEVSDLCGKHKEESTPMPTPSKSLISPDRGDNISSEDSFSITGSMNEQANILERPIRTKSLLSQRQTLINFDETLLRQSNLSNSSLTNPNQSNPNINKDLNRGTFRSSISSGELLSKLENFYDSNRDSNIYQVSNLNPRSSYNHDNAKNALANLTAGLDSNSELPVMLYTVQDKDFNEGNQRWSVYESRNNLTHSKKSQTNLQQPYSSSSNDYHSITSSNIDHPEKVHHKHDHQSPSSSLSSSNSPNSRNQLYMSQNFNENIGDFRRVQPRPNDQYYNQEQSLSNKPSYGAFSISKPMKNNHLHDKVSMQTSHENMLDQNRPSTNKEWNETTLSGDHSFNQRKESFDKDFDSINDHVTQSWGRFILMMVFGLIIPPLYFLLALGAFDTSSYNRSQYFYQQQYSNLVKQRINKRYSKTQKIISVVFGLFWFAVILAMIGVGFGLGLTREA</sequence>
<feature type="compositionally biased region" description="Basic and acidic residues" evidence="1">
    <location>
        <begin position="1"/>
        <end position="16"/>
    </location>
</feature>
<feature type="compositionally biased region" description="Polar residues" evidence="1">
    <location>
        <begin position="673"/>
        <end position="683"/>
    </location>
</feature>
<keyword evidence="2" id="KW-0812">Transmembrane</keyword>
<feature type="region of interest" description="Disordered" evidence="1">
    <location>
        <begin position="235"/>
        <end position="367"/>
    </location>
</feature>
<feature type="region of interest" description="Disordered" evidence="1">
    <location>
        <begin position="673"/>
        <end position="693"/>
    </location>
</feature>
<proteinExistence type="predicted"/>
<dbReference type="EMBL" id="KV454545">
    <property type="protein sequence ID" value="ODV65038.1"/>
    <property type="molecule type" value="Genomic_DNA"/>
</dbReference>
<feature type="region of interest" description="Disordered" evidence="1">
    <location>
        <begin position="1"/>
        <end position="25"/>
    </location>
</feature>
<dbReference type="RefSeq" id="XP_020074105.1">
    <property type="nucleotide sequence ID" value="XM_020223131.1"/>
</dbReference>
<feature type="region of interest" description="Disordered" evidence="1">
    <location>
        <begin position="79"/>
        <end position="113"/>
    </location>
</feature>
<feature type="transmembrane region" description="Helical" evidence="2">
    <location>
        <begin position="760"/>
        <end position="782"/>
    </location>
</feature>
<keyword evidence="2" id="KW-0472">Membrane</keyword>
<feature type="compositionally biased region" description="Low complexity" evidence="1">
    <location>
        <begin position="244"/>
        <end position="282"/>
    </location>
</feature>
<dbReference type="AlphaFoldDB" id="A0A1E4RCP2"/>
<feature type="compositionally biased region" description="Polar residues" evidence="1">
    <location>
        <begin position="131"/>
        <end position="157"/>
    </location>
</feature>
<feature type="compositionally biased region" description="Polar residues" evidence="1">
    <location>
        <begin position="706"/>
        <end position="734"/>
    </location>
</feature>
<feature type="compositionally biased region" description="Polar residues" evidence="1">
    <location>
        <begin position="356"/>
        <end position="367"/>
    </location>
</feature>
<dbReference type="OrthoDB" id="4096756at2759"/>
<feature type="compositionally biased region" description="Polar residues" evidence="1">
    <location>
        <begin position="590"/>
        <end position="617"/>
    </location>
</feature>
<organism evidence="3 4">
    <name type="scientific">Hyphopichia burtonii NRRL Y-1933</name>
    <dbReference type="NCBI Taxonomy" id="984485"/>
    <lineage>
        <taxon>Eukaryota</taxon>
        <taxon>Fungi</taxon>
        <taxon>Dikarya</taxon>
        <taxon>Ascomycota</taxon>
        <taxon>Saccharomycotina</taxon>
        <taxon>Pichiomycetes</taxon>
        <taxon>Debaryomycetaceae</taxon>
        <taxon>Hyphopichia</taxon>
    </lineage>
</organism>
<name>A0A1E4RCP2_9ASCO</name>
<feature type="region of interest" description="Disordered" evidence="1">
    <location>
        <begin position="706"/>
        <end position="736"/>
    </location>
</feature>
<dbReference type="Proteomes" id="UP000095085">
    <property type="component" value="Unassembled WGS sequence"/>
</dbReference>
<feature type="compositionally biased region" description="Low complexity" evidence="1">
    <location>
        <begin position="631"/>
        <end position="644"/>
    </location>
</feature>
<feature type="region of interest" description="Disordered" evidence="1">
    <location>
        <begin position="590"/>
        <end position="647"/>
    </location>
</feature>
<feature type="region of interest" description="Disordered" evidence="1">
    <location>
        <begin position="37"/>
        <end position="64"/>
    </location>
</feature>
<keyword evidence="2" id="KW-1133">Transmembrane helix</keyword>
<dbReference type="GeneID" id="30997680"/>
<feature type="compositionally biased region" description="Low complexity" evidence="1">
    <location>
        <begin position="50"/>
        <end position="64"/>
    </location>
</feature>
<dbReference type="STRING" id="984485.A0A1E4RCP2"/>
<accession>A0A1E4RCP2</accession>
<feature type="region of interest" description="Disordered" evidence="1">
    <location>
        <begin position="478"/>
        <end position="498"/>
    </location>
</feature>
<feature type="compositionally biased region" description="Low complexity" evidence="1">
    <location>
        <begin position="478"/>
        <end position="491"/>
    </location>
</feature>
<feature type="transmembrane region" description="Helical" evidence="2">
    <location>
        <begin position="816"/>
        <end position="839"/>
    </location>
</feature>
<feature type="region of interest" description="Disordered" evidence="1">
    <location>
        <begin position="131"/>
        <end position="217"/>
    </location>
</feature>
<gene>
    <name evidence="3" type="ORF">HYPBUDRAFT_229430</name>
</gene>
<feature type="region of interest" description="Disordered" evidence="1">
    <location>
        <begin position="406"/>
        <end position="427"/>
    </location>
</feature>
<reference evidence="4" key="1">
    <citation type="submission" date="2016-05" db="EMBL/GenBank/DDBJ databases">
        <title>Comparative genomics of biotechnologically important yeasts.</title>
        <authorList>
            <consortium name="DOE Joint Genome Institute"/>
            <person name="Riley R."/>
            <person name="Haridas S."/>
            <person name="Wolfe K.H."/>
            <person name="Lopes M.R."/>
            <person name="Hittinger C.T."/>
            <person name="Goker M."/>
            <person name="Salamov A."/>
            <person name="Wisecaver J."/>
            <person name="Long T.M."/>
            <person name="Aerts A.L."/>
            <person name="Barry K."/>
            <person name="Choi C."/>
            <person name="Clum A."/>
            <person name="Coughlan A.Y."/>
            <person name="Deshpande S."/>
            <person name="Douglass A.P."/>
            <person name="Hanson S.J."/>
            <person name="Klenk H.-P."/>
            <person name="Labutti K."/>
            <person name="Lapidus A."/>
            <person name="Lindquist E."/>
            <person name="Lipzen A."/>
            <person name="Meier-Kolthoff J.P."/>
            <person name="Ohm R.A."/>
            <person name="Otillar R.P."/>
            <person name="Pangilinan J."/>
            <person name="Peng Y."/>
            <person name="Rokas A."/>
            <person name="Rosa C.A."/>
            <person name="Scheuner C."/>
            <person name="Sibirny A.A."/>
            <person name="Slot J.C."/>
            <person name="Stielow J.B."/>
            <person name="Sun H."/>
            <person name="Kurtzman C.P."/>
            <person name="Blackwell M."/>
            <person name="Grigoriev I.V."/>
            <person name="Jeffries T.W."/>
        </authorList>
    </citation>
    <scope>NUCLEOTIDE SEQUENCE [LARGE SCALE GENOMIC DNA]</scope>
    <source>
        <strain evidence="4">NRRL Y-1933</strain>
    </source>
</reference>
<keyword evidence="4" id="KW-1185">Reference proteome</keyword>
<evidence type="ECO:0000256" key="1">
    <source>
        <dbReference type="SAM" id="MobiDB-lite"/>
    </source>
</evidence>
<protein>
    <submittedName>
        <fullName evidence="3">Uncharacterized protein</fullName>
    </submittedName>
</protein>